<dbReference type="SMART" id="SM00267">
    <property type="entry name" value="GGDEF"/>
    <property type="match status" value="1"/>
</dbReference>
<dbReference type="Gene3D" id="3.20.20.450">
    <property type="entry name" value="EAL domain"/>
    <property type="match status" value="1"/>
</dbReference>
<dbReference type="PROSITE" id="PS50887">
    <property type="entry name" value="GGDEF"/>
    <property type="match status" value="1"/>
</dbReference>
<protein>
    <recommendedName>
        <fullName evidence="6">GGDEF domain-containing protein</fullName>
    </recommendedName>
</protein>
<dbReference type="NCBIfam" id="TIGR00254">
    <property type="entry name" value="GGDEF"/>
    <property type="match status" value="1"/>
</dbReference>
<organism evidence="4 5">
    <name type="scientific">Achromobacter deleyi</name>
    <dbReference type="NCBI Taxonomy" id="1353891"/>
    <lineage>
        <taxon>Bacteria</taxon>
        <taxon>Pseudomonadati</taxon>
        <taxon>Pseudomonadota</taxon>
        <taxon>Betaproteobacteria</taxon>
        <taxon>Burkholderiales</taxon>
        <taxon>Alcaligenaceae</taxon>
        <taxon>Achromobacter</taxon>
    </lineage>
</organism>
<name>A0A6S6ZVD5_9BURK</name>
<dbReference type="GO" id="GO:0071111">
    <property type="term" value="F:cyclic-guanylate-specific phosphodiesterase activity"/>
    <property type="evidence" value="ECO:0007669"/>
    <property type="project" value="InterPro"/>
</dbReference>
<evidence type="ECO:0000313" key="4">
    <source>
        <dbReference type="EMBL" id="CAB3688007.1"/>
    </source>
</evidence>
<evidence type="ECO:0000259" key="3">
    <source>
        <dbReference type="PROSITE" id="PS50887"/>
    </source>
</evidence>
<dbReference type="PANTHER" id="PTHR33121">
    <property type="entry name" value="CYCLIC DI-GMP PHOSPHODIESTERASE PDEF"/>
    <property type="match status" value="1"/>
</dbReference>
<gene>
    <name evidence="4" type="ORF">LMG3458_01980</name>
</gene>
<accession>A0A6S6ZVD5</accession>
<dbReference type="InterPro" id="IPR000160">
    <property type="entry name" value="GGDEF_dom"/>
</dbReference>
<dbReference type="CDD" id="cd01949">
    <property type="entry name" value="GGDEF"/>
    <property type="match status" value="1"/>
</dbReference>
<dbReference type="PROSITE" id="PS50883">
    <property type="entry name" value="EAL"/>
    <property type="match status" value="1"/>
</dbReference>
<evidence type="ECO:0000313" key="5">
    <source>
        <dbReference type="Proteomes" id="UP000494111"/>
    </source>
</evidence>
<evidence type="ECO:0000256" key="1">
    <source>
        <dbReference type="SAM" id="Phobius"/>
    </source>
</evidence>
<dbReference type="Proteomes" id="UP000494111">
    <property type="component" value="Unassembled WGS sequence"/>
</dbReference>
<keyword evidence="1" id="KW-1133">Transmembrane helix</keyword>
<feature type="domain" description="EAL" evidence="2">
    <location>
        <begin position="425"/>
        <end position="673"/>
    </location>
</feature>
<dbReference type="Pfam" id="PF00990">
    <property type="entry name" value="GGDEF"/>
    <property type="match status" value="1"/>
</dbReference>
<dbReference type="SUPFAM" id="SSF55073">
    <property type="entry name" value="Nucleotide cyclase"/>
    <property type="match status" value="1"/>
</dbReference>
<dbReference type="Pfam" id="PF00563">
    <property type="entry name" value="EAL"/>
    <property type="match status" value="1"/>
</dbReference>
<feature type="transmembrane region" description="Helical" evidence="1">
    <location>
        <begin position="20"/>
        <end position="46"/>
    </location>
</feature>
<keyword evidence="1" id="KW-0812">Transmembrane</keyword>
<dbReference type="Pfam" id="PF16448">
    <property type="entry name" value="LapD_MoxY_N"/>
    <property type="match status" value="1"/>
</dbReference>
<dbReference type="InterPro" id="IPR035919">
    <property type="entry name" value="EAL_sf"/>
</dbReference>
<dbReference type="InterPro" id="IPR043128">
    <property type="entry name" value="Rev_trsase/Diguanyl_cyclase"/>
</dbReference>
<keyword evidence="1" id="KW-0472">Membrane</keyword>
<feature type="transmembrane region" description="Helical" evidence="1">
    <location>
        <begin position="169"/>
        <end position="191"/>
    </location>
</feature>
<dbReference type="EMBL" id="CADIJO010000005">
    <property type="protein sequence ID" value="CAB3688007.1"/>
    <property type="molecule type" value="Genomic_DNA"/>
</dbReference>
<dbReference type="Gene3D" id="3.30.110.200">
    <property type="match status" value="1"/>
</dbReference>
<reference evidence="4 5" key="1">
    <citation type="submission" date="2020-04" db="EMBL/GenBank/DDBJ databases">
        <authorList>
            <person name="De Canck E."/>
        </authorList>
    </citation>
    <scope>NUCLEOTIDE SEQUENCE [LARGE SCALE GENOMIC DNA]</scope>
    <source>
        <strain evidence="4 5">LMG 3458</strain>
    </source>
</reference>
<dbReference type="SUPFAM" id="SSF141868">
    <property type="entry name" value="EAL domain-like"/>
    <property type="match status" value="1"/>
</dbReference>
<dbReference type="AlphaFoldDB" id="A0A6S6ZVD5"/>
<dbReference type="Gene3D" id="3.30.70.270">
    <property type="match status" value="1"/>
</dbReference>
<feature type="domain" description="GGDEF" evidence="3">
    <location>
        <begin position="281"/>
        <end position="416"/>
    </location>
</feature>
<dbReference type="SMART" id="SM00052">
    <property type="entry name" value="EAL"/>
    <property type="match status" value="1"/>
</dbReference>
<dbReference type="PANTHER" id="PTHR33121:SF23">
    <property type="entry name" value="CYCLIC DI-GMP PHOSPHODIESTERASE PDEB"/>
    <property type="match status" value="1"/>
</dbReference>
<evidence type="ECO:0000259" key="2">
    <source>
        <dbReference type="PROSITE" id="PS50883"/>
    </source>
</evidence>
<dbReference type="InterPro" id="IPR050706">
    <property type="entry name" value="Cyclic-di-GMP_PDE-like"/>
</dbReference>
<sequence length="673" mass="72556">MHGTGNGAGHEGNLYYMSTLRRLILCTALLIAFILLGAQALGMLAAHRYLNTQLAQQGQAGASALAWALSHDAGGTQDKTRLADDLFGAGLYSLVRIAAANGDTVVERRNPPADAPAQARDWRDSWLTMAAPVATRPIVSADGRPLGSVTVQADSRLARDTLWQGGVRVIGLVLAAGVFWTLFAVNLLRWIEARTSRDICERVRALAPGGDPTPGHACELAGVDQALVDAQRKVAATVQEQSARIESLQSEISRDAVTRLPNRKYFIDHFRLALADQAPDAGGHVLLFRQRDLAQINRHLSRAFTDQWLRSASDRLRKLVDGSGGPTAVLARIGGSDFALLMPRTSAPQAGLLAERVRRELRSLRVPMDKRGWCRWALAMAAYAPGDNMSDTLARLDHALMCAESADDDQIAPASQAADSTRIGEYSWHDALSTALEQHRFSLSVQPLADVSGDLLHHEASLTLHDAAGADPVPASIFMPPAVRLGLSAECDIQAIRLGLDWLYTHTDALTVHLSRASLAQAAFLSRLERMLADRPALTARLIVEVDAAALVEHGAEMRQLCHIVTQAGGRVGLSRLSQQFGAMEHLHEYPLSYVKLCGGFITGILHSPGSQHLAATVVATAVSLNMAVYAEDVPDAATRDILEKIGIRAIRGAVVNFARAHDLAPDQQWVPS</sequence>
<evidence type="ECO:0008006" key="6">
    <source>
        <dbReference type="Google" id="ProtNLM"/>
    </source>
</evidence>
<proteinExistence type="predicted"/>
<dbReference type="InterPro" id="IPR032244">
    <property type="entry name" value="LapD_MoxY_N"/>
</dbReference>
<dbReference type="InterPro" id="IPR029787">
    <property type="entry name" value="Nucleotide_cyclase"/>
</dbReference>
<dbReference type="InterPro" id="IPR001633">
    <property type="entry name" value="EAL_dom"/>
</dbReference>